<dbReference type="Proteomes" id="UP000041254">
    <property type="component" value="Unassembled WGS sequence"/>
</dbReference>
<keyword evidence="3" id="KW-1185">Reference proteome</keyword>
<name>A0A0G4ENL8_VITBC</name>
<organism evidence="2 3">
    <name type="scientific">Vitrella brassicaformis (strain CCMP3155)</name>
    <dbReference type="NCBI Taxonomy" id="1169540"/>
    <lineage>
        <taxon>Eukaryota</taxon>
        <taxon>Sar</taxon>
        <taxon>Alveolata</taxon>
        <taxon>Colpodellida</taxon>
        <taxon>Vitrellaceae</taxon>
        <taxon>Vitrella</taxon>
    </lineage>
</organism>
<feature type="region of interest" description="Disordered" evidence="1">
    <location>
        <begin position="1"/>
        <end position="27"/>
    </location>
</feature>
<accession>A0A0G4ENL8</accession>
<dbReference type="AlphaFoldDB" id="A0A0G4ENL8"/>
<gene>
    <name evidence="2" type="ORF">Vbra_7965</name>
</gene>
<dbReference type="EMBL" id="CDMY01000273">
    <property type="protein sequence ID" value="CEL98579.1"/>
    <property type="molecule type" value="Genomic_DNA"/>
</dbReference>
<dbReference type="InParanoid" id="A0A0G4ENL8"/>
<evidence type="ECO:0000313" key="2">
    <source>
        <dbReference type="EMBL" id="CEL98579.1"/>
    </source>
</evidence>
<evidence type="ECO:0000256" key="1">
    <source>
        <dbReference type="SAM" id="MobiDB-lite"/>
    </source>
</evidence>
<protein>
    <submittedName>
        <fullName evidence="2">Uncharacterized protein</fullName>
    </submittedName>
</protein>
<evidence type="ECO:0000313" key="3">
    <source>
        <dbReference type="Proteomes" id="UP000041254"/>
    </source>
</evidence>
<reference evidence="2 3" key="1">
    <citation type="submission" date="2014-11" db="EMBL/GenBank/DDBJ databases">
        <authorList>
            <person name="Zhu J."/>
            <person name="Qi W."/>
            <person name="Song R."/>
        </authorList>
    </citation>
    <scope>NUCLEOTIDE SEQUENCE [LARGE SCALE GENOMIC DNA]</scope>
</reference>
<dbReference type="VEuPathDB" id="CryptoDB:Vbra_7965"/>
<sequence>MCKRPEGHDAEARPLNHGSDEGRDRSYKKTVKRLASMLRTGQLDRLWTTGLQDLMDTMTDSGMEEPSSRTCELFAKSGGVDVLMSLSPRDASEVEVLFDCWCELMSPYVTTDTLGHLPWLISYLIDNGRLAAFLDAHLGLLSLPDMPPATLIDVITNMMEGLYHFPTGRDAMAADVLGVFTPDRVDVLLTYMQHCSKEEETAEDSIHLVFALAQLGLSWRMALYAAGHCLMVAMVEHLLDEGAGGEEEEDACLWWKECRELRDTVADRSYLTKKRHLTKCLLDKGVLPLLHDCLECVRPSCDTVTYGAAAAFLMTAHMDDNTNSDTQLAPLIDAMLKAANVRTERLNKEKKRSTAKRQLQATTTSSTRGFFSAVRSATRGDKRAEGKAAGASPVKVSSFSARRVRVGQHCTCAALEAAAAIVLSRPERKEELIGGLRHSVESRPPALLRRNCVDGSIVVCFDQAVDVVISDSMDVTNLSDVDCLIAYLPGPMAALMMLLLQCLSLEEDSAAAAVDMDRVLLDKTLYALKAYVMGMTMRGLTSDPDIDSRATIVKLLCGICLALEIAAHQG</sequence>
<proteinExistence type="predicted"/>